<dbReference type="Proteomes" id="UP001201273">
    <property type="component" value="Unassembled WGS sequence"/>
</dbReference>
<evidence type="ECO:0000259" key="9">
    <source>
        <dbReference type="PROSITE" id="PS51855"/>
    </source>
</evidence>
<evidence type="ECO:0000313" key="10">
    <source>
        <dbReference type="EMBL" id="MCE2594674.1"/>
    </source>
</evidence>
<dbReference type="InterPro" id="IPR024051">
    <property type="entry name" value="AICAR_Tfase_dup_dom_sf"/>
</dbReference>
<dbReference type="HAMAP" id="MF_00139">
    <property type="entry name" value="PurH"/>
    <property type="match status" value="1"/>
</dbReference>
<dbReference type="EMBL" id="JAIMJA010000006">
    <property type="protein sequence ID" value="MCE2594674.1"/>
    <property type="molecule type" value="Genomic_DNA"/>
</dbReference>
<evidence type="ECO:0000313" key="11">
    <source>
        <dbReference type="Proteomes" id="UP001201273"/>
    </source>
</evidence>
<comment type="similarity">
    <text evidence="3 8">Belongs to the PurH family.</text>
</comment>
<organism evidence="10 11">
    <name type="scientific">Motilimonas cestriensis</name>
    <dbReference type="NCBI Taxonomy" id="2742685"/>
    <lineage>
        <taxon>Bacteria</taxon>
        <taxon>Pseudomonadati</taxon>
        <taxon>Pseudomonadota</taxon>
        <taxon>Gammaproteobacteria</taxon>
        <taxon>Alteromonadales</taxon>
        <taxon>Alteromonadales genera incertae sedis</taxon>
        <taxon>Motilimonas</taxon>
    </lineage>
</organism>
<comment type="catalytic activity">
    <reaction evidence="8">
        <text>(6R)-10-formyltetrahydrofolate + 5-amino-1-(5-phospho-beta-D-ribosyl)imidazole-4-carboxamide = 5-formamido-1-(5-phospho-D-ribosyl)imidazole-4-carboxamide + (6S)-5,6,7,8-tetrahydrofolate</text>
        <dbReference type="Rhea" id="RHEA:22192"/>
        <dbReference type="ChEBI" id="CHEBI:57453"/>
        <dbReference type="ChEBI" id="CHEBI:58467"/>
        <dbReference type="ChEBI" id="CHEBI:58475"/>
        <dbReference type="ChEBI" id="CHEBI:195366"/>
        <dbReference type="EC" id="2.1.2.3"/>
    </reaction>
</comment>
<keyword evidence="4 8" id="KW-0808">Transferase</keyword>
<dbReference type="SMART" id="SM00798">
    <property type="entry name" value="AICARFT_IMPCHas"/>
    <property type="match status" value="1"/>
</dbReference>
<reference evidence="10 11" key="1">
    <citation type="journal article" date="2022" name="Environ. Microbiol. Rep.">
        <title>Eco-phylogenetic analyses reveal divergent evolution of vitamin B12 metabolism in the marine bacterial family 'Psychromonadaceae'.</title>
        <authorList>
            <person name="Jin X."/>
            <person name="Yang Y."/>
            <person name="Cao H."/>
            <person name="Gao B."/>
            <person name="Zhao Z."/>
        </authorList>
    </citation>
    <scope>NUCLEOTIDE SEQUENCE [LARGE SCALE GENOMIC DNA]</scope>
    <source>
        <strain evidence="10 11">MKS20</strain>
    </source>
</reference>
<dbReference type="GO" id="GO:0004643">
    <property type="term" value="F:phosphoribosylaminoimidazolecarboxamide formyltransferase activity"/>
    <property type="evidence" value="ECO:0007669"/>
    <property type="project" value="UniProtKB-EC"/>
</dbReference>
<name>A0ABS8W6Q8_9GAMM</name>
<dbReference type="EC" id="2.1.2.3" evidence="8"/>
<keyword evidence="6 8" id="KW-0378">Hydrolase</keyword>
<comment type="pathway">
    <text evidence="2 8">Purine metabolism; IMP biosynthesis via de novo pathway; 5-formamido-1-(5-phospho-D-ribosyl)imidazole-4-carboxamide from 5-amino-1-(5-phospho-D-ribosyl)imidazole-4-carboxamide (10-formyl THF route): step 1/1.</text>
</comment>
<sequence>MDIARPIKRALISVSDKTGIVEFARELAEKGVEILSTGGTFKLLADNGIKVIEASDYTGHPEIMDGRVKTLHPKIHGGILGRRGTDEGVMAENNIQPIDMVVVNLYPFAATVANPNCSLEDAIENIDIGGPTMVRSAAKNHKDVTIVVNASDYGRVLAELNDNNGSLTYQTRFDLAIAAFEHTAQYDGMIANYFGTKVPSYGENKEGDEESKFPRTFNQQFQKKQDMRYGENSHQAAAFYVENDIDEASVSTARQIQGKALSYNNIADTDAALECVKEFSEPACVIVKHANPCGVALGDNILDAYDRAYKTDPTSAFGGIIAFNRELDADTAEAIVSRQFVEVIIAPKISAAAEQIVAAKKNVRLLECGEWSDKTKGFDFKRVNGGLLVQDRDQGMVSLDDLKVVTKRQPSEQELSDALFCWKVAKYVKSNAIVYAKDKWTIGVGAGQMSRVYSAKVAGIKAADENLEVAGSVMASDAFFPFRDGIDAAAEAGITCVIQPGGSMRDDEVIAAADEHGMSMVFTGMRHFRH</sequence>
<evidence type="ECO:0000256" key="8">
    <source>
        <dbReference type="HAMAP-Rule" id="MF_00139"/>
    </source>
</evidence>
<evidence type="ECO:0000256" key="1">
    <source>
        <dbReference type="ARBA" id="ARBA00004844"/>
    </source>
</evidence>
<evidence type="ECO:0000256" key="6">
    <source>
        <dbReference type="ARBA" id="ARBA00022801"/>
    </source>
</evidence>
<dbReference type="EC" id="3.5.4.10" evidence="8"/>
<evidence type="ECO:0000256" key="5">
    <source>
        <dbReference type="ARBA" id="ARBA00022755"/>
    </source>
</evidence>
<dbReference type="NCBIfam" id="NF002049">
    <property type="entry name" value="PRK00881.1"/>
    <property type="match status" value="1"/>
</dbReference>
<dbReference type="PROSITE" id="PS51855">
    <property type="entry name" value="MGS"/>
    <property type="match status" value="1"/>
</dbReference>
<dbReference type="GO" id="GO:0003937">
    <property type="term" value="F:IMP cyclohydrolase activity"/>
    <property type="evidence" value="ECO:0007669"/>
    <property type="project" value="UniProtKB-EC"/>
</dbReference>
<comment type="domain">
    <text evidence="8">The IMP cyclohydrolase activity resides in the N-terminal region.</text>
</comment>
<evidence type="ECO:0000256" key="2">
    <source>
        <dbReference type="ARBA" id="ARBA00004954"/>
    </source>
</evidence>
<evidence type="ECO:0000256" key="4">
    <source>
        <dbReference type="ARBA" id="ARBA00022679"/>
    </source>
</evidence>
<dbReference type="InterPro" id="IPR016193">
    <property type="entry name" value="Cytidine_deaminase-like"/>
</dbReference>
<keyword evidence="5 8" id="KW-0658">Purine biosynthesis</keyword>
<gene>
    <name evidence="8 10" type="primary">purH</name>
    <name evidence="10" type="ORF">K6Y31_07585</name>
</gene>
<dbReference type="InterPro" id="IPR002695">
    <property type="entry name" value="PurH-like"/>
</dbReference>
<dbReference type="InterPro" id="IPR036914">
    <property type="entry name" value="MGS-like_dom_sf"/>
</dbReference>
<dbReference type="Gene3D" id="3.40.50.1380">
    <property type="entry name" value="Methylglyoxal synthase-like domain"/>
    <property type="match status" value="1"/>
</dbReference>
<feature type="domain" description="MGS-like" evidence="9">
    <location>
        <begin position="1"/>
        <end position="148"/>
    </location>
</feature>
<comment type="catalytic activity">
    <reaction evidence="8">
        <text>IMP + H2O = 5-formamido-1-(5-phospho-D-ribosyl)imidazole-4-carboxamide</text>
        <dbReference type="Rhea" id="RHEA:18445"/>
        <dbReference type="ChEBI" id="CHEBI:15377"/>
        <dbReference type="ChEBI" id="CHEBI:58053"/>
        <dbReference type="ChEBI" id="CHEBI:58467"/>
        <dbReference type="EC" id="3.5.4.10"/>
    </reaction>
</comment>
<dbReference type="PANTHER" id="PTHR11692">
    <property type="entry name" value="BIFUNCTIONAL PURINE BIOSYNTHESIS PROTEIN PURH"/>
    <property type="match status" value="1"/>
</dbReference>
<protein>
    <recommendedName>
        <fullName evidence="8">Bifunctional purine biosynthesis protein PurH</fullName>
    </recommendedName>
    <domain>
        <recommendedName>
            <fullName evidence="8">Phosphoribosylaminoimidazolecarboxamide formyltransferase</fullName>
            <ecNumber evidence="8">2.1.2.3</ecNumber>
        </recommendedName>
        <alternativeName>
            <fullName evidence="8">AICAR transformylase</fullName>
        </alternativeName>
    </domain>
    <domain>
        <recommendedName>
            <fullName evidence="8">IMP cyclohydrolase</fullName>
            <ecNumber evidence="8">3.5.4.10</ecNumber>
        </recommendedName>
        <alternativeName>
            <fullName evidence="8">ATIC</fullName>
        </alternativeName>
        <alternativeName>
            <fullName evidence="8">IMP synthase</fullName>
        </alternativeName>
        <alternativeName>
            <fullName evidence="8">Inosinicase</fullName>
        </alternativeName>
    </domain>
</protein>
<dbReference type="SMART" id="SM00851">
    <property type="entry name" value="MGS"/>
    <property type="match status" value="1"/>
</dbReference>
<dbReference type="RefSeq" id="WP_233052204.1">
    <property type="nucleotide sequence ID" value="NZ_JAIMJA010000006.1"/>
</dbReference>
<keyword evidence="7 8" id="KW-0511">Multifunctional enzyme</keyword>
<dbReference type="PANTHER" id="PTHR11692:SF0">
    <property type="entry name" value="BIFUNCTIONAL PURINE BIOSYNTHESIS PROTEIN ATIC"/>
    <property type="match status" value="1"/>
</dbReference>
<dbReference type="NCBIfam" id="TIGR00355">
    <property type="entry name" value="purH"/>
    <property type="match status" value="1"/>
</dbReference>
<dbReference type="CDD" id="cd01421">
    <property type="entry name" value="IMPCH"/>
    <property type="match status" value="1"/>
</dbReference>
<dbReference type="Pfam" id="PF01808">
    <property type="entry name" value="AICARFT_IMPCHas"/>
    <property type="match status" value="1"/>
</dbReference>
<dbReference type="PIRSF" id="PIRSF000414">
    <property type="entry name" value="AICARFT_IMPCHas"/>
    <property type="match status" value="1"/>
</dbReference>
<evidence type="ECO:0000256" key="7">
    <source>
        <dbReference type="ARBA" id="ARBA00023268"/>
    </source>
</evidence>
<dbReference type="Pfam" id="PF02142">
    <property type="entry name" value="MGS"/>
    <property type="match status" value="1"/>
</dbReference>
<dbReference type="Gene3D" id="3.40.140.20">
    <property type="match status" value="2"/>
</dbReference>
<comment type="pathway">
    <text evidence="1 8">Purine metabolism; IMP biosynthesis via de novo pathway; IMP from 5-formamido-1-(5-phospho-D-ribosyl)imidazole-4-carboxamide: step 1/1.</text>
</comment>
<accession>A0ABS8W6Q8</accession>
<evidence type="ECO:0000256" key="3">
    <source>
        <dbReference type="ARBA" id="ARBA00007667"/>
    </source>
</evidence>
<dbReference type="SUPFAM" id="SSF52335">
    <property type="entry name" value="Methylglyoxal synthase-like"/>
    <property type="match status" value="1"/>
</dbReference>
<comment type="caution">
    <text evidence="10">The sequence shown here is derived from an EMBL/GenBank/DDBJ whole genome shotgun (WGS) entry which is preliminary data.</text>
</comment>
<dbReference type="InterPro" id="IPR011607">
    <property type="entry name" value="MGS-like_dom"/>
</dbReference>
<dbReference type="SUPFAM" id="SSF53927">
    <property type="entry name" value="Cytidine deaminase-like"/>
    <property type="match status" value="1"/>
</dbReference>
<keyword evidence="11" id="KW-1185">Reference proteome</keyword>
<proteinExistence type="inferred from homology"/>